<feature type="region of interest" description="Disordered" evidence="1">
    <location>
        <begin position="49"/>
        <end position="71"/>
    </location>
</feature>
<sequence>MRNDLLAYITVLSAGLVIPANIQYTEYDDGSEYFREGARNGYQVIDQTLTPTGFSGDENTDWKNVSRSKLP</sequence>
<organism evidence="2">
    <name type="scientific">marine sediment metagenome</name>
    <dbReference type="NCBI Taxonomy" id="412755"/>
    <lineage>
        <taxon>unclassified sequences</taxon>
        <taxon>metagenomes</taxon>
        <taxon>ecological metagenomes</taxon>
    </lineage>
</organism>
<evidence type="ECO:0000313" key="2">
    <source>
        <dbReference type="EMBL" id="KKN04887.1"/>
    </source>
</evidence>
<evidence type="ECO:0000256" key="1">
    <source>
        <dbReference type="SAM" id="MobiDB-lite"/>
    </source>
</evidence>
<name>A0A0F9MZM7_9ZZZZ</name>
<comment type="caution">
    <text evidence="2">The sequence shown here is derived from an EMBL/GenBank/DDBJ whole genome shotgun (WGS) entry which is preliminary data.</text>
</comment>
<proteinExistence type="predicted"/>
<protein>
    <submittedName>
        <fullName evidence="2">Uncharacterized protein</fullName>
    </submittedName>
</protein>
<reference evidence="2" key="1">
    <citation type="journal article" date="2015" name="Nature">
        <title>Complex archaea that bridge the gap between prokaryotes and eukaryotes.</title>
        <authorList>
            <person name="Spang A."/>
            <person name="Saw J.H."/>
            <person name="Jorgensen S.L."/>
            <person name="Zaremba-Niedzwiedzka K."/>
            <person name="Martijn J."/>
            <person name="Lind A.E."/>
            <person name="van Eijk R."/>
            <person name="Schleper C."/>
            <person name="Guy L."/>
            <person name="Ettema T.J."/>
        </authorList>
    </citation>
    <scope>NUCLEOTIDE SEQUENCE</scope>
</reference>
<accession>A0A0F9MZM7</accession>
<feature type="compositionally biased region" description="Polar residues" evidence="1">
    <location>
        <begin position="62"/>
        <end position="71"/>
    </location>
</feature>
<dbReference type="EMBL" id="LAZR01004868">
    <property type="protein sequence ID" value="KKN04887.1"/>
    <property type="molecule type" value="Genomic_DNA"/>
</dbReference>
<gene>
    <name evidence="2" type="ORF">LCGC14_1092930</name>
</gene>
<dbReference type="AlphaFoldDB" id="A0A0F9MZM7"/>